<dbReference type="GO" id="GO:0030288">
    <property type="term" value="C:outer membrane-bounded periplasmic space"/>
    <property type="evidence" value="ECO:0007669"/>
    <property type="project" value="TreeGrafter"/>
</dbReference>
<dbReference type="PANTHER" id="PTHR32060:SF30">
    <property type="entry name" value="CARBOXY-TERMINAL PROCESSING PROTEASE CTPA"/>
    <property type="match status" value="1"/>
</dbReference>
<evidence type="ECO:0000313" key="8">
    <source>
        <dbReference type="Proteomes" id="UP000241048"/>
    </source>
</evidence>
<dbReference type="InterPro" id="IPR041489">
    <property type="entry name" value="PDZ_6"/>
</dbReference>
<reference evidence="7 8" key="1">
    <citation type="submission" date="2018-03" db="EMBL/GenBank/DDBJ databases">
        <title>Lachnoclostridium SNUG30386 gen.nov., sp.nov., isolated from human faeces.</title>
        <authorList>
            <person name="Seo B."/>
            <person name="Jeon K."/>
            <person name="Ko G."/>
        </authorList>
    </citation>
    <scope>NUCLEOTIDE SEQUENCE [LARGE SCALE GENOMIC DNA]</scope>
    <source>
        <strain evidence="7 8">SNUG30386</strain>
    </source>
</reference>
<evidence type="ECO:0000256" key="4">
    <source>
        <dbReference type="ARBA" id="ARBA00022825"/>
    </source>
</evidence>
<feature type="domain" description="PDZ" evidence="6">
    <location>
        <begin position="117"/>
        <end position="201"/>
    </location>
</feature>
<dbReference type="EMBL" id="PYLO01000004">
    <property type="protein sequence ID" value="PST36590.1"/>
    <property type="molecule type" value="Genomic_DNA"/>
</dbReference>
<keyword evidence="3 5" id="KW-0378">Hydrolase</keyword>
<dbReference type="InterPro" id="IPR004447">
    <property type="entry name" value="Peptidase_S41A"/>
</dbReference>
<evidence type="ECO:0000256" key="1">
    <source>
        <dbReference type="ARBA" id="ARBA00009179"/>
    </source>
</evidence>
<dbReference type="GO" id="GO:0006508">
    <property type="term" value="P:proteolysis"/>
    <property type="evidence" value="ECO:0007669"/>
    <property type="project" value="UniProtKB-KW"/>
</dbReference>
<dbReference type="RefSeq" id="WP_022359888.1">
    <property type="nucleotide sequence ID" value="NZ_CAUWBW010000001.1"/>
</dbReference>
<dbReference type="Pfam" id="PF03572">
    <property type="entry name" value="Peptidase_S41"/>
    <property type="match status" value="1"/>
</dbReference>
<dbReference type="SUPFAM" id="SSF50156">
    <property type="entry name" value="PDZ domain-like"/>
    <property type="match status" value="1"/>
</dbReference>
<dbReference type="Gene3D" id="3.90.226.10">
    <property type="entry name" value="2-enoyl-CoA Hydratase, Chain A, domain 1"/>
    <property type="match status" value="1"/>
</dbReference>
<dbReference type="PROSITE" id="PS50106">
    <property type="entry name" value="PDZ"/>
    <property type="match status" value="1"/>
</dbReference>
<dbReference type="GeneID" id="79840525"/>
<dbReference type="InterPro" id="IPR001478">
    <property type="entry name" value="PDZ"/>
</dbReference>
<evidence type="ECO:0000256" key="5">
    <source>
        <dbReference type="RuleBase" id="RU004404"/>
    </source>
</evidence>
<name>A0A2T3FMU4_9CLOT</name>
<dbReference type="InterPro" id="IPR036034">
    <property type="entry name" value="PDZ_sf"/>
</dbReference>
<dbReference type="GO" id="GO:0004175">
    <property type="term" value="F:endopeptidase activity"/>
    <property type="evidence" value="ECO:0007669"/>
    <property type="project" value="TreeGrafter"/>
</dbReference>
<dbReference type="NCBIfam" id="TIGR00225">
    <property type="entry name" value="prc"/>
    <property type="match status" value="1"/>
</dbReference>
<dbReference type="Proteomes" id="UP000241048">
    <property type="component" value="Unassembled WGS sequence"/>
</dbReference>
<dbReference type="SMART" id="SM00228">
    <property type="entry name" value="PDZ"/>
    <property type="match status" value="1"/>
</dbReference>
<sequence length="422" mass="46095">MDSKNKFWRGVMVGVLVTALVCLITVGASAGIYMFGRRVIDNQTQVQVQTEGTPSQAQEPVNFENVTKKLEQIQDIIDKKYLFEEKIDTSEEEAGIYQGFLSGLNDPYAVYYTPDELTSFLDETNGSYCGIGALVSQNVQTGVSTIVRVFEGSPAEEAGILPGDALYKVDGTEVIGMDLSLLVNNYVKGEEGSQLTITVYRENSDEYKDITLTRRPIDVQTVSGKMLDEEIGYISVAEFDRVTADQFKSKIEELQGEGMKRLIIDLRNNPGGEVTTVVSMADYILKDGGRILTVANKKGTEETYDAEDGHSLEIPMVVLVNGNSASASEVFTGAMKDYGVATIVGTKTFGKGIVQTLMPLSDGSAIKLTTDHYYTPNGNDIHGKGIEPDLEVELDEEAAQEVVIPEEKDNQLQKAVEVVKGK</sequence>
<dbReference type="GO" id="GO:0008236">
    <property type="term" value="F:serine-type peptidase activity"/>
    <property type="evidence" value="ECO:0007669"/>
    <property type="project" value="UniProtKB-KW"/>
</dbReference>
<dbReference type="InterPro" id="IPR055210">
    <property type="entry name" value="CtpA/B_N"/>
</dbReference>
<dbReference type="Pfam" id="PF17820">
    <property type="entry name" value="PDZ_6"/>
    <property type="match status" value="1"/>
</dbReference>
<dbReference type="InterPro" id="IPR029045">
    <property type="entry name" value="ClpP/crotonase-like_dom_sf"/>
</dbReference>
<protein>
    <submittedName>
        <fullName evidence="7">S41 family peptidase</fullName>
    </submittedName>
</protein>
<evidence type="ECO:0000259" key="6">
    <source>
        <dbReference type="PROSITE" id="PS50106"/>
    </source>
</evidence>
<evidence type="ECO:0000256" key="3">
    <source>
        <dbReference type="ARBA" id="ARBA00022801"/>
    </source>
</evidence>
<proteinExistence type="inferred from homology"/>
<comment type="similarity">
    <text evidence="1 5">Belongs to the peptidase S41A family.</text>
</comment>
<keyword evidence="2 5" id="KW-0645">Protease</keyword>
<evidence type="ECO:0000256" key="2">
    <source>
        <dbReference type="ARBA" id="ARBA00022670"/>
    </source>
</evidence>
<dbReference type="SMART" id="SM00245">
    <property type="entry name" value="TSPc"/>
    <property type="match status" value="1"/>
</dbReference>
<dbReference type="Gene3D" id="3.30.750.44">
    <property type="match status" value="1"/>
</dbReference>
<dbReference type="PANTHER" id="PTHR32060">
    <property type="entry name" value="TAIL-SPECIFIC PROTEASE"/>
    <property type="match status" value="1"/>
</dbReference>
<dbReference type="CDD" id="cd07560">
    <property type="entry name" value="Peptidase_S41_CPP"/>
    <property type="match status" value="1"/>
</dbReference>
<accession>A0A2T3FMU4</accession>
<keyword evidence="4 5" id="KW-0720">Serine protease</keyword>
<keyword evidence="8" id="KW-1185">Reference proteome</keyword>
<dbReference type="AlphaFoldDB" id="A0A2T3FMU4"/>
<gene>
    <name evidence="7" type="ORF">C7U56_12515</name>
</gene>
<dbReference type="GO" id="GO:0007165">
    <property type="term" value="P:signal transduction"/>
    <property type="evidence" value="ECO:0007669"/>
    <property type="project" value="TreeGrafter"/>
</dbReference>
<evidence type="ECO:0000313" key="7">
    <source>
        <dbReference type="EMBL" id="PST36590.1"/>
    </source>
</evidence>
<dbReference type="CDD" id="cd06782">
    <property type="entry name" value="cpPDZ_CPP-like"/>
    <property type="match status" value="1"/>
</dbReference>
<dbReference type="Gene3D" id="2.30.42.10">
    <property type="match status" value="1"/>
</dbReference>
<dbReference type="InterPro" id="IPR005151">
    <property type="entry name" value="Tail-specific_protease"/>
</dbReference>
<dbReference type="Pfam" id="PF22694">
    <property type="entry name" value="CtpB_N-like"/>
    <property type="match status" value="1"/>
</dbReference>
<organism evidence="7 8">
    <name type="scientific">Clostridium fessum</name>
    <dbReference type="NCBI Taxonomy" id="2126740"/>
    <lineage>
        <taxon>Bacteria</taxon>
        <taxon>Bacillati</taxon>
        <taxon>Bacillota</taxon>
        <taxon>Clostridia</taxon>
        <taxon>Eubacteriales</taxon>
        <taxon>Clostridiaceae</taxon>
        <taxon>Clostridium</taxon>
    </lineage>
</organism>
<dbReference type="SUPFAM" id="SSF52096">
    <property type="entry name" value="ClpP/crotonase"/>
    <property type="match status" value="1"/>
</dbReference>
<comment type="caution">
    <text evidence="7">The sequence shown here is derived from an EMBL/GenBank/DDBJ whole genome shotgun (WGS) entry which is preliminary data.</text>
</comment>